<evidence type="ECO:0000259" key="2">
    <source>
        <dbReference type="Pfam" id="PF24924"/>
    </source>
</evidence>
<keyword evidence="4" id="KW-1185">Reference proteome</keyword>
<name>A0A2I0JKL7_PUNGR</name>
<comment type="caution">
    <text evidence="3">The sequence shown here is derived from an EMBL/GenBank/DDBJ whole genome shotgun (WGS) entry which is preliminary data.</text>
</comment>
<gene>
    <name evidence="3" type="ORF">CRG98_023141</name>
</gene>
<evidence type="ECO:0000313" key="4">
    <source>
        <dbReference type="Proteomes" id="UP000233551"/>
    </source>
</evidence>
<reference evidence="3 4" key="1">
    <citation type="submission" date="2017-11" db="EMBL/GenBank/DDBJ databases">
        <title>De-novo sequencing of pomegranate (Punica granatum L.) genome.</title>
        <authorList>
            <person name="Akparov Z."/>
            <person name="Amiraslanov A."/>
            <person name="Hajiyeva S."/>
            <person name="Abbasov M."/>
            <person name="Kaur K."/>
            <person name="Hamwieh A."/>
            <person name="Solovyev V."/>
            <person name="Salamov A."/>
            <person name="Braich B."/>
            <person name="Kosarev P."/>
            <person name="Mahmoud A."/>
            <person name="Hajiyev E."/>
            <person name="Babayeva S."/>
            <person name="Izzatullayeva V."/>
            <person name="Mammadov A."/>
            <person name="Mammadov A."/>
            <person name="Sharifova S."/>
            <person name="Ojaghi J."/>
            <person name="Eynullazada K."/>
            <person name="Bayramov B."/>
            <person name="Abdulazimova A."/>
            <person name="Shahmuradov I."/>
        </authorList>
    </citation>
    <scope>NUCLEOTIDE SEQUENCE [LARGE SCALE GENOMIC DNA]</scope>
    <source>
        <strain evidence="4">cv. AG2017</strain>
        <tissue evidence="3">Leaf</tissue>
    </source>
</reference>
<evidence type="ECO:0000313" key="3">
    <source>
        <dbReference type="EMBL" id="PKI56503.1"/>
    </source>
</evidence>
<feature type="region of interest" description="Disordered" evidence="1">
    <location>
        <begin position="227"/>
        <end position="253"/>
    </location>
</feature>
<sequence>MDRPTPSLRLDSLTPPGREISRIWRALRPVDRAFIHLIVGDVAMLAESPIDWTFLRTVVKFWDPQHAVFNFQGTELTPTVEEYTTLIQRPMPTKGILAYPPKRFSASFTRDGTTVLNHMALGLDTPSGTTSHCRILPALHLSWRGLTWQDERVSASTTDLASRTHPTVLFIAPLFLHHRRPFSDCTPTSDVSSPRAYLFKMETVLGGAPTDTVFMGCSLEPQRPYDHGMSKNHWTSPSQPFGKHTRISQSRNQTTRLLQDIPTEADRLVYRILGVNSASSVAERDSWEFERFDDCGTHASCIISTSRSIPLTRNELS</sequence>
<dbReference type="Pfam" id="PF24924">
    <property type="entry name" value="DUF7745"/>
    <property type="match status" value="1"/>
</dbReference>
<organism evidence="3 4">
    <name type="scientific">Punica granatum</name>
    <name type="common">Pomegranate</name>
    <dbReference type="NCBI Taxonomy" id="22663"/>
    <lineage>
        <taxon>Eukaryota</taxon>
        <taxon>Viridiplantae</taxon>
        <taxon>Streptophyta</taxon>
        <taxon>Embryophyta</taxon>
        <taxon>Tracheophyta</taxon>
        <taxon>Spermatophyta</taxon>
        <taxon>Magnoliopsida</taxon>
        <taxon>eudicotyledons</taxon>
        <taxon>Gunneridae</taxon>
        <taxon>Pentapetalae</taxon>
        <taxon>rosids</taxon>
        <taxon>malvids</taxon>
        <taxon>Myrtales</taxon>
        <taxon>Lythraceae</taxon>
        <taxon>Punica</taxon>
    </lineage>
</organism>
<dbReference type="AlphaFoldDB" id="A0A2I0JKL7"/>
<dbReference type="EMBL" id="PGOL01001597">
    <property type="protein sequence ID" value="PKI56503.1"/>
    <property type="molecule type" value="Genomic_DNA"/>
</dbReference>
<dbReference type="Proteomes" id="UP000233551">
    <property type="component" value="Unassembled WGS sequence"/>
</dbReference>
<feature type="domain" description="DUF7745" evidence="2">
    <location>
        <begin position="40"/>
        <end position="94"/>
    </location>
</feature>
<protein>
    <recommendedName>
        <fullName evidence="2">DUF7745 domain-containing protein</fullName>
    </recommendedName>
</protein>
<dbReference type="InterPro" id="IPR056647">
    <property type="entry name" value="DUF7745"/>
</dbReference>
<accession>A0A2I0JKL7</accession>
<proteinExistence type="predicted"/>
<evidence type="ECO:0000256" key="1">
    <source>
        <dbReference type="SAM" id="MobiDB-lite"/>
    </source>
</evidence>